<dbReference type="RefSeq" id="WP_014501176.1">
    <property type="nucleotide sequence ID" value="NC_017262.1"/>
</dbReference>
<dbReference type="EMBL" id="CP002850">
    <property type="protein sequence ID" value="AEH63445.1"/>
    <property type="molecule type" value="Genomic_DNA"/>
</dbReference>
<dbReference type="GO" id="GO:0005829">
    <property type="term" value="C:cytosol"/>
    <property type="evidence" value="ECO:0007669"/>
    <property type="project" value="TreeGrafter"/>
</dbReference>
<dbReference type="NCBIfam" id="NF003950">
    <property type="entry name" value="PRK05450.1-3"/>
    <property type="match status" value="1"/>
</dbReference>
<dbReference type="Proteomes" id="UP000001494">
    <property type="component" value="Chromosome"/>
</dbReference>
<dbReference type="Gene3D" id="3.90.550.10">
    <property type="entry name" value="Spore Coat Polysaccharide Biosynthesis Protein SpsA, Chain A"/>
    <property type="match status" value="1"/>
</dbReference>
<evidence type="ECO:0000313" key="5">
    <source>
        <dbReference type="Proteomes" id="UP000001494"/>
    </source>
</evidence>
<dbReference type="GO" id="GO:0009103">
    <property type="term" value="P:lipopolysaccharide biosynthetic process"/>
    <property type="evidence" value="ECO:0007669"/>
    <property type="project" value="UniProtKB-KW"/>
</dbReference>
<evidence type="ECO:0000313" key="4">
    <source>
        <dbReference type="EMBL" id="AEH63445.1"/>
    </source>
</evidence>
<dbReference type="CDD" id="cd02517">
    <property type="entry name" value="CMP-KDO-Synthetase"/>
    <property type="match status" value="1"/>
</dbReference>
<dbReference type="Pfam" id="PF02348">
    <property type="entry name" value="CTP_transf_3"/>
    <property type="match status" value="1"/>
</dbReference>
<dbReference type="HOGENOM" id="CLU_065038_0_0_5"/>
<sequence length="266" mass="29098">MAVAIVIPARFASTRYPGKPLVPLAGADGDKKPLIIRSWMAASSVRGVDRVVVATDDQRIADVVQKAGGEALMTPTSCRNGTERCAAVLDQLGDDYDLIINFQGDAPLTPAFIVEKLIDIMKDSPEYGIATPAVTTSPTVRFQLFDDQKQGLVGGTTVVRNKKGEALYFSKSVIPHLSKADRADPDLPVFLHIGLYAYRPDTLRQYASRAPSKLELIEGLEQLRFLDEGIAVKVPLIDKPDLELWELNNPVDRDLIEATLMARGIK</sequence>
<dbReference type="InterPro" id="IPR003329">
    <property type="entry name" value="Cytidylyl_trans"/>
</dbReference>
<dbReference type="AlphaFoldDB" id="A0A0H3G488"/>
<dbReference type="KEGG" id="zmm:Zmob_1631"/>
<dbReference type="EC" id="2.7.7.38" evidence="4"/>
<protein>
    <submittedName>
        <fullName evidence="4">3-deoxy-D-manno-octulosonate cytidylyltransferase</fullName>
        <ecNumber evidence="4">2.7.7.38</ecNumber>
    </submittedName>
</protein>
<dbReference type="SUPFAM" id="SSF53448">
    <property type="entry name" value="Nucleotide-diphospho-sugar transferases"/>
    <property type="match status" value="1"/>
</dbReference>
<dbReference type="eggNOG" id="COG1212">
    <property type="taxonomic scope" value="Bacteria"/>
</dbReference>
<accession>A0A0H3G488</accession>
<evidence type="ECO:0000256" key="2">
    <source>
        <dbReference type="ARBA" id="ARBA00022695"/>
    </source>
</evidence>
<dbReference type="PANTHER" id="PTHR42866">
    <property type="entry name" value="3-DEOXY-MANNO-OCTULOSONATE CYTIDYLYLTRANSFERASE"/>
    <property type="match status" value="1"/>
</dbReference>
<dbReference type="GO" id="GO:0008690">
    <property type="term" value="F:3-deoxy-manno-octulosonate cytidylyltransferase activity"/>
    <property type="evidence" value="ECO:0007669"/>
    <property type="project" value="UniProtKB-EC"/>
</dbReference>
<proteinExistence type="predicted"/>
<dbReference type="OrthoDB" id="9815559at2"/>
<dbReference type="InterPro" id="IPR004528">
    <property type="entry name" value="KdsB"/>
</dbReference>
<dbReference type="InterPro" id="IPR029044">
    <property type="entry name" value="Nucleotide-diphossugar_trans"/>
</dbReference>
<evidence type="ECO:0000256" key="1">
    <source>
        <dbReference type="ARBA" id="ARBA00022679"/>
    </source>
</evidence>
<evidence type="ECO:0000256" key="3">
    <source>
        <dbReference type="ARBA" id="ARBA00022985"/>
    </source>
</evidence>
<name>A0A0H3G488_ZYMMA</name>
<gene>
    <name evidence="4" type="ordered locus">Zmob_1631</name>
</gene>
<dbReference type="NCBIfam" id="TIGR00466">
    <property type="entry name" value="kdsB"/>
    <property type="match status" value="1"/>
</dbReference>
<keyword evidence="2 4" id="KW-0548">Nucleotidyltransferase</keyword>
<keyword evidence="3" id="KW-0448">Lipopolysaccharide biosynthesis</keyword>
<dbReference type="PANTHER" id="PTHR42866:SF2">
    <property type="entry name" value="3-DEOXY-MANNO-OCTULOSONATE CYTIDYLYLTRANSFERASE, MITOCHONDRIAL"/>
    <property type="match status" value="1"/>
</dbReference>
<reference evidence="4 5" key="1">
    <citation type="journal article" date="2011" name="J. Bacteriol.">
        <title>Genome sequence of the ethanol-producing Zymomonas mobilis subsp. mobilis lectotype strain ATCC 10988.</title>
        <authorList>
            <person name="Pappas K.M."/>
            <person name="Kouvelis V.N."/>
            <person name="Saunders E."/>
            <person name="Brettin T.S."/>
            <person name="Bruce D."/>
            <person name="Detter C."/>
            <person name="Balakireva M."/>
            <person name="Han C.S."/>
            <person name="Savvakis G."/>
            <person name="Kyrpides N.C."/>
            <person name="Typas M.A."/>
        </authorList>
    </citation>
    <scope>NUCLEOTIDE SEQUENCE [LARGE SCALE GENOMIC DNA]</scope>
    <source>
        <strain evidence="5">ATCC 10988 / DSM 424 / CCUG 17860 / LMG 404 / NCIMB 8938 / NRRL B-806 / ZM1</strain>
    </source>
</reference>
<dbReference type="NCBIfam" id="NF003952">
    <property type="entry name" value="PRK05450.1-5"/>
    <property type="match status" value="1"/>
</dbReference>
<keyword evidence="1 4" id="KW-0808">Transferase</keyword>
<organism evidence="4 5">
    <name type="scientific">Zymomonas mobilis subsp. mobilis (strain ATCC 10988 / DSM 424 / LMG 404 / NCIMB 8938 / NRRL B-806 / ZM1)</name>
    <dbReference type="NCBI Taxonomy" id="555217"/>
    <lineage>
        <taxon>Bacteria</taxon>
        <taxon>Pseudomonadati</taxon>
        <taxon>Pseudomonadota</taxon>
        <taxon>Alphaproteobacteria</taxon>
        <taxon>Sphingomonadales</taxon>
        <taxon>Zymomonadaceae</taxon>
        <taxon>Zymomonas</taxon>
    </lineage>
</organism>